<evidence type="ECO:0000256" key="1">
    <source>
        <dbReference type="ARBA" id="ARBA00004236"/>
    </source>
</evidence>
<feature type="domain" description="Ig-like" evidence="9">
    <location>
        <begin position="24"/>
        <end position="116"/>
    </location>
</feature>
<keyword evidence="4" id="KW-0391">Immunity</keyword>
<comment type="subcellular location">
    <subcellularLocation>
        <location evidence="1">Cell membrane</location>
    </subcellularLocation>
</comment>
<dbReference type="GO" id="GO:0009617">
    <property type="term" value="P:response to bacterium"/>
    <property type="evidence" value="ECO:0007669"/>
    <property type="project" value="TreeGrafter"/>
</dbReference>
<keyword evidence="5 8" id="KW-0472">Membrane</keyword>
<keyword evidence="6" id="KW-1015">Disulfide bond</keyword>
<dbReference type="InterPro" id="IPR052051">
    <property type="entry name" value="TCR_complex_component"/>
</dbReference>
<dbReference type="PANTHER" id="PTHR19433">
    <property type="entry name" value="T-CELL RECEPTOR ALPHA CHAIN V REGION-RELATED"/>
    <property type="match status" value="1"/>
</dbReference>
<gene>
    <name evidence="10" type="ORF">FSCOSCO3_A036633</name>
</gene>
<evidence type="ECO:0000256" key="8">
    <source>
        <dbReference type="SAM" id="Phobius"/>
    </source>
</evidence>
<dbReference type="SUPFAM" id="SSF48726">
    <property type="entry name" value="Immunoglobulin"/>
    <property type="match status" value="1"/>
</dbReference>
<dbReference type="InterPro" id="IPR013783">
    <property type="entry name" value="Ig-like_fold"/>
</dbReference>
<accession>A0AAV1PMK4</accession>
<evidence type="ECO:0000256" key="6">
    <source>
        <dbReference type="ARBA" id="ARBA00023157"/>
    </source>
</evidence>
<evidence type="ECO:0000313" key="11">
    <source>
        <dbReference type="Proteomes" id="UP001314229"/>
    </source>
</evidence>
<dbReference type="InterPro" id="IPR003599">
    <property type="entry name" value="Ig_sub"/>
</dbReference>
<protein>
    <submittedName>
        <fullName evidence="10">Uncharacterized protein LOC121889186</fullName>
    </submittedName>
</protein>
<evidence type="ECO:0000256" key="4">
    <source>
        <dbReference type="ARBA" id="ARBA00022859"/>
    </source>
</evidence>
<dbReference type="InterPro" id="IPR007110">
    <property type="entry name" value="Ig-like_dom"/>
</dbReference>
<dbReference type="Pfam" id="PF07686">
    <property type="entry name" value="V-set"/>
    <property type="match status" value="1"/>
</dbReference>
<proteinExistence type="predicted"/>
<dbReference type="PROSITE" id="PS50835">
    <property type="entry name" value="IG_LIKE"/>
    <property type="match status" value="1"/>
</dbReference>
<dbReference type="GO" id="GO:0005886">
    <property type="term" value="C:plasma membrane"/>
    <property type="evidence" value="ECO:0007669"/>
    <property type="project" value="UniProtKB-SubCell"/>
</dbReference>
<evidence type="ECO:0000256" key="3">
    <source>
        <dbReference type="ARBA" id="ARBA00022729"/>
    </source>
</evidence>
<evidence type="ECO:0000256" key="7">
    <source>
        <dbReference type="ARBA" id="ARBA00023180"/>
    </source>
</evidence>
<dbReference type="AlphaFoldDB" id="A0AAV1PMK4"/>
<evidence type="ECO:0000256" key="5">
    <source>
        <dbReference type="ARBA" id="ARBA00023136"/>
    </source>
</evidence>
<reference evidence="10 11" key="1">
    <citation type="submission" date="2024-01" db="EMBL/GenBank/DDBJ databases">
        <authorList>
            <person name="Alioto T."/>
            <person name="Alioto T."/>
            <person name="Gomez Garrido J."/>
        </authorList>
    </citation>
    <scope>NUCLEOTIDE SEQUENCE [LARGE SCALE GENOMIC DNA]</scope>
</reference>
<evidence type="ECO:0000259" key="9">
    <source>
        <dbReference type="PROSITE" id="PS50835"/>
    </source>
</evidence>
<name>A0AAV1PMK4_SCOSC</name>
<organism evidence="10 11">
    <name type="scientific">Scomber scombrus</name>
    <name type="common">Atlantic mackerel</name>
    <name type="synonym">Scomber vernalis</name>
    <dbReference type="NCBI Taxonomy" id="13677"/>
    <lineage>
        <taxon>Eukaryota</taxon>
        <taxon>Metazoa</taxon>
        <taxon>Chordata</taxon>
        <taxon>Craniata</taxon>
        <taxon>Vertebrata</taxon>
        <taxon>Euteleostomi</taxon>
        <taxon>Actinopterygii</taxon>
        <taxon>Neopterygii</taxon>
        <taxon>Teleostei</taxon>
        <taxon>Neoteleostei</taxon>
        <taxon>Acanthomorphata</taxon>
        <taxon>Pelagiaria</taxon>
        <taxon>Scombriformes</taxon>
        <taxon>Scombridae</taxon>
        <taxon>Scomber</taxon>
    </lineage>
</organism>
<dbReference type="GO" id="GO:0002376">
    <property type="term" value="P:immune system process"/>
    <property type="evidence" value="ECO:0007669"/>
    <property type="project" value="UniProtKB-KW"/>
</dbReference>
<dbReference type="InterPro" id="IPR013106">
    <property type="entry name" value="Ig_V-set"/>
</dbReference>
<evidence type="ECO:0000256" key="2">
    <source>
        <dbReference type="ARBA" id="ARBA00022475"/>
    </source>
</evidence>
<feature type="transmembrane region" description="Helical" evidence="8">
    <location>
        <begin position="106"/>
        <end position="124"/>
    </location>
</feature>
<dbReference type="Proteomes" id="UP001314229">
    <property type="component" value="Unassembled WGS sequence"/>
</dbReference>
<keyword evidence="7" id="KW-0325">Glycoprotein</keyword>
<keyword evidence="3" id="KW-0732">Signal</keyword>
<keyword evidence="11" id="KW-1185">Reference proteome</keyword>
<feature type="transmembrane region" description="Helical" evidence="8">
    <location>
        <begin position="144"/>
        <end position="165"/>
    </location>
</feature>
<keyword evidence="8" id="KW-1133">Transmembrane helix</keyword>
<dbReference type="EMBL" id="CAWUFR010000220">
    <property type="protein sequence ID" value="CAK6973032.1"/>
    <property type="molecule type" value="Genomic_DNA"/>
</dbReference>
<sequence length="235" mass="26892">MYFCGKTTITHTEFLNRIFLFFKESIHLSFHQQPMSVQPGDSVTLNCTVHTGTRDEEHNVYWFKKDSQLGIMYIHTHSSNQCVRSFELESSEQSCMYSLSKRNVSLLDAGMYYCAVASCGEILFGKGARLDVGVEQRGSLPVLVYGLVAALLVSVIFNIILNCVLCKMARREHIHSRGLHPRQSVQEYTADTQNEESDDLQYAPLDFKKRQCKSRRRRSTEEETIYAGLRVSVQD</sequence>
<keyword evidence="2" id="KW-1003">Cell membrane</keyword>
<dbReference type="PANTHER" id="PTHR19433:SF133">
    <property type="entry name" value="IMMUNE-TYPE RECEPTOR 5 PRECURSOR-RELATED"/>
    <property type="match status" value="1"/>
</dbReference>
<keyword evidence="8" id="KW-0812">Transmembrane</keyword>
<dbReference type="SMART" id="SM00409">
    <property type="entry name" value="IG"/>
    <property type="match status" value="1"/>
</dbReference>
<dbReference type="InterPro" id="IPR036179">
    <property type="entry name" value="Ig-like_dom_sf"/>
</dbReference>
<comment type="caution">
    <text evidence="10">The sequence shown here is derived from an EMBL/GenBank/DDBJ whole genome shotgun (WGS) entry which is preliminary data.</text>
</comment>
<evidence type="ECO:0000313" key="10">
    <source>
        <dbReference type="EMBL" id="CAK6973032.1"/>
    </source>
</evidence>
<dbReference type="Gene3D" id="2.60.40.10">
    <property type="entry name" value="Immunoglobulins"/>
    <property type="match status" value="1"/>
</dbReference>